<sequence>MWKRRGLSVGVSTAKWGGEATRDGVEPVLEGFNGGGSTWESRPDSAAVLVCDDYESQRTSHFYEHSLTEHTLCVTDIVIGQGGYNAITVSASDDRTFLNSRTLFSNGLLSDKKASISIRSTIVNLHNMILALLPKIVQDSRSGAYHMEGYSEISCSSVIDAIVLDPAEHVFYAGSRDDNIYIPARSAESSFSSSYGKHILSSLYDHRFIDVKPIVYLQQCRIVHAVERTPSMILFSLFTSRNNAAKVPARRLKPDAVVVVVVFVADEKRPVNRHRCRAGSFGNVEDDGWKEDADGGRDEADGFSSSCRSLFSSVSVLYL</sequence>
<evidence type="ECO:0000313" key="4">
    <source>
        <dbReference type="Proteomes" id="UP001280121"/>
    </source>
</evidence>
<dbReference type="GO" id="GO:0006261">
    <property type="term" value="P:DNA-templated DNA replication"/>
    <property type="evidence" value="ECO:0007669"/>
    <property type="project" value="TreeGrafter"/>
</dbReference>
<keyword evidence="1" id="KW-0853">WD repeat</keyword>
<comment type="caution">
    <text evidence="3">The sequence shown here is derived from an EMBL/GenBank/DDBJ whole genome shotgun (WGS) entry which is preliminary data.</text>
</comment>
<evidence type="ECO:0000256" key="2">
    <source>
        <dbReference type="ARBA" id="ARBA00022737"/>
    </source>
</evidence>
<name>A0AAD9WXD9_9ROSI</name>
<gene>
    <name evidence="3" type="ORF">Ddye_021293</name>
</gene>
<proteinExistence type="predicted"/>
<dbReference type="GO" id="GO:0006364">
    <property type="term" value="P:rRNA processing"/>
    <property type="evidence" value="ECO:0007669"/>
    <property type="project" value="TreeGrafter"/>
</dbReference>
<dbReference type="PANTHER" id="PTHR18763">
    <property type="entry name" value="WD-REPEAT PROTEIN 18"/>
    <property type="match status" value="1"/>
</dbReference>
<dbReference type="PANTHER" id="PTHR18763:SF0">
    <property type="entry name" value="WD REPEAT-CONTAINING PROTEIN 18"/>
    <property type="match status" value="1"/>
</dbReference>
<evidence type="ECO:0000256" key="1">
    <source>
        <dbReference type="ARBA" id="ARBA00022574"/>
    </source>
</evidence>
<evidence type="ECO:0000313" key="3">
    <source>
        <dbReference type="EMBL" id="KAK2646098.1"/>
    </source>
</evidence>
<protein>
    <submittedName>
        <fullName evidence="3">Uncharacterized protein</fullName>
    </submittedName>
</protein>
<accession>A0AAD9WXD9</accession>
<reference evidence="3" key="1">
    <citation type="journal article" date="2023" name="Plant J.">
        <title>Genome sequences and population genomics provide insights into the demographic history, inbreeding, and mutation load of two 'living fossil' tree species of Dipteronia.</title>
        <authorList>
            <person name="Feng Y."/>
            <person name="Comes H.P."/>
            <person name="Chen J."/>
            <person name="Zhu S."/>
            <person name="Lu R."/>
            <person name="Zhang X."/>
            <person name="Li P."/>
            <person name="Qiu J."/>
            <person name="Olsen K.M."/>
            <person name="Qiu Y."/>
        </authorList>
    </citation>
    <scope>NUCLEOTIDE SEQUENCE</scope>
    <source>
        <strain evidence="3">KIB01</strain>
    </source>
</reference>
<dbReference type="Proteomes" id="UP001280121">
    <property type="component" value="Unassembled WGS sequence"/>
</dbReference>
<keyword evidence="4" id="KW-1185">Reference proteome</keyword>
<organism evidence="3 4">
    <name type="scientific">Dipteronia dyeriana</name>
    <dbReference type="NCBI Taxonomy" id="168575"/>
    <lineage>
        <taxon>Eukaryota</taxon>
        <taxon>Viridiplantae</taxon>
        <taxon>Streptophyta</taxon>
        <taxon>Embryophyta</taxon>
        <taxon>Tracheophyta</taxon>
        <taxon>Spermatophyta</taxon>
        <taxon>Magnoliopsida</taxon>
        <taxon>eudicotyledons</taxon>
        <taxon>Gunneridae</taxon>
        <taxon>Pentapetalae</taxon>
        <taxon>rosids</taxon>
        <taxon>malvids</taxon>
        <taxon>Sapindales</taxon>
        <taxon>Sapindaceae</taxon>
        <taxon>Hippocastanoideae</taxon>
        <taxon>Acereae</taxon>
        <taxon>Dipteronia</taxon>
    </lineage>
</organism>
<dbReference type="AlphaFoldDB" id="A0AAD9WXD9"/>
<keyword evidence="2" id="KW-0677">Repeat</keyword>
<dbReference type="GO" id="GO:0005656">
    <property type="term" value="C:nuclear pre-replicative complex"/>
    <property type="evidence" value="ECO:0007669"/>
    <property type="project" value="TreeGrafter"/>
</dbReference>
<dbReference type="GO" id="GO:0120330">
    <property type="term" value="C:rixosome complex"/>
    <property type="evidence" value="ECO:0007669"/>
    <property type="project" value="TreeGrafter"/>
</dbReference>
<dbReference type="InterPro" id="IPR045227">
    <property type="entry name" value="WDR18/Ipi3/RID3"/>
</dbReference>
<dbReference type="EMBL" id="JANJYI010000006">
    <property type="protein sequence ID" value="KAK2646098.1"/>
    <property type="molecule type" value="Genomic_DNA"/>
</dbReference>